<comment type="caution">
    <text evidence="2">The sequence shown here is derived from an EMBL/GenBank/DDBJ whole genome shotgun (WGS) entry which is preliminary data.</text>
</comment>
<name>A0A6N4E0A0_9GAMM</name>
<dbReference type="PROSITE" id="PS51833">
    <property type="entry name" value="HDOD"/>
    <property type="match status" value="1"/>
</dbReference>
<feature type="domain" description="HDOD" evidence="1">
    <location>
        <begin position="1"/>
        <end position="123"/>
    </location>
</feature>
<evidence type="ECO:0000259" key="1">
    <source>
        <dbReference type="PROSITE" id="PS51833"/>
    </source>
</evidence>
<dbReference type="PANTHER" id="PTHR33525">
    <property type="match status" value="1"/>
</dbReference>
<dbReference type="InterPro" id="IPR013976">
    <property type="entry name" value="HDOD"/>
</dbReference>
<dbReference type="AlphaFoldDB" id="A0A6N4E0A0"/>
<proteinExistence type="predicted"/>
<dbReference type="CDD" id="cd00077">
    <property type="entry name" value="HDc"/>
    <property type="match status" value="1"/>
</dbReference>
<dbReference type="PANTHER" id="PTHR33525:SF3">
    <property type="entry name" value="RIBONUCLEASE Y"/>
    <property type="match status" value="1"/>
</dbReference>
<dbReference type="InterPro" id="IPR003607">
    <property type="entry name" value="HD/PDEase_dom"/>
</dbReference>
<organism evidence="2 3">
    <name type="scientific">Candidatus Sedimenticola endophacoides</name>
    <dbReference type="NCBI Taxonomy" id="2548426"/>
    <lineage>
        <taxon>Bacteria</taxon>
        <taxon>Pseudomonadati</taxon>
        <taxon>Pseudomonadota</taxon>
        <taxon>Gammaproteobacteria</taxon>
        <taxon>Chromatiales</taxon>
        <taxon>Sedimenticolaceae</taxon>
        <taxon>Sedimenticola</taxon>
    </lineage>
</organism>
<gene>
    <name evidence="2" type="ORF">C3L24_01225</name>
</gene>
<protein>
    <recommendedName>
        <fullName evidence="1">HDOD domain-containing protein</fullName>
    </recommendedName>
</protein>
<accession>A0A6N4E0A0</accession>
<dbReference type="SUPFAM" id="SSF109604">
    <property type="entry name" value="HD-domain/PDEase-like"/>
    <property type="match status" value="1"/>
</dbReference>
<dbReference type="EMBL" id="PQCO01000080">
    <property type="protein sequence ID" value="PUE05410.1"/>
    <property type="molecule type" value="Genomic_DNA"/>
</dbReference>
<sequence>MPTTRELVTTLALRELFNVDSKRLQRRMRELWEHSAMVASVSYVLGQMTPGINPERALLLGLLHDIGKLPLISYAAAFAELADSEAQLDEAIAALRGPVGAMILRKWEFGDETVAVVLEAEHWQRDPDPRADYADIVLVAQLICDEHREVQALLGQGVVPAYRKIARGMLDEQWREDLLREARRDVAETFSLMR</sequence>
<dbReference type="InterPro" id="IPR052340">
    <property type="entry name" value="RNase_Y/CdgJ"/>
</dbReference>
<reference evidence="2 3" key="1">
    <citation type="submission" date="2018-01" db="EMBL/GenBank/DDBJ databases">
        <title>Novel co-symbiosis in the lucinid bivalve Phacoides pectinatus.</title>
        <authorList>
            <person name="Lim S.J."/>
            <person name="Davis B.G."/>
            <person name="Gill D.E."/>
            <person name="Engel A.S."/>
            <person name="Anderson L.C."/>
            <person name="Campbell B.J."/>
        </authorList>
    </citation>
    <scope>NUCLEOTIDE SEQUENCE [LARGE SCALE GENOMIC DNA]</scope>
    <source>
        <strain evidence="2">N3_P5</strain>
    </source>
</reference>
<evidence type="ECO:0000313" key="2">
    <source>
        <dbReference type="EMBL" id="PUE05410.1"/>
    </source>
</evidence>
<dbReference type="Pfam" id="PF08668">
    <property type="entry name" value="HDOD"/>
    <property type="match status" value="1"/>
</dbReference>
<evidence type="ECO:0000313" key="3">
    <source>
        <dbReference type="Proteomes" id="UP000250928"/>
    </source>
</evidence>
<dbReference type="Gene3D" id="1.10.3210.10">
    <property type="entry name" value="Hypothetical protein af1432"/>
    <property type="match status" value="1"/>
</dbReference>
<dbReference type="Proteomes" id="UP000250928">
    <property type="component" value="Unassembled WGS sequence"/>
</dbReference>